<gene>
    <name evidence="2" type="ORF">WJX74_004969</name>
</gene>
<evidence type="ECO:0000313" key="3">
    <source>
        <dbReference type="Proteomes" id="UP001438707"/>
    </source>
</evidence>
<protein>
    <submittedName>
        <fullName evidence="2">Uncharacterized protein</fullName>
    </submittedName>
</protein>
<comment type="caution">
    <text evidence="2">The sequence shown here is derived from an EMBL/GenBank/DDBJ whole genome shotgun (WGS) entry which is preliminary data.</text>
</comment>
<proteinExistence type="predicted"/>
<organism evidence="2 3">
    <name type="scientific">Apatococcus lobatus</name>
    <dbReference type="NCBI Taxonomy" id="904363"/>
    <lineage>
        <taxon>Eukaryota</taxon>
        <taxon>Viridiplantae</taxon>
        <taxon>Chlorophyta</taxon>
        <taxon>core chlorophytes</taxon>
        <taxon>Trebouxiophyceae</taxon>
        <taxon>Chlorellales</taxon>
        <taxon>Chlorellaceae</taxon>
        <taxon>Apatococcus</taxon>
    </lineage>
</organism>
<accession>A0AAW1S9M5</accession>
<dbReference type="EMBL" id="JALJOS010000002">
    <property type="protein sequence ID" value="KAK9842963.1"/>
    <property type="molecule type" value="Genomic_DNA"/>
</dbReference>
<evidence type="ECO:0000313" key="2">
    <source>
        <dbReference type="EMBL" id="KAK9842963.1"/>
    </source>
</evidence>
<sequence>MNAWPTVELTSSGLVPFGVERCWPIVREFGEVWKIYNGIRRGGKLQDVRSCMLDGASDTCIGGKRRLDIGDMCLIQQLDALDDEAHVAKWHAVDHHLNRWPTPGSFVNDQWTMYMTPVTMGGNMTYVRLHGNFMTEPENIEPMTHFIEEMVHTCVAGTVSALTDAASAELFGSSSIPSAPMQLRGSRSPPQSLMGRQPPHASASRSILYSQPMSLADPQAAAAMAFASAQNGMTSMHNVSPSQSMNPAAFHAAEMFNSAAVNFAAMQLPQTSHPTSHLQNGWPGSMQRPHVIRPMIQSSGNMQNGLAGSMRLPGTSLPAHEMMGEQRQTSAHIAQHD</sequence>
<dbReference type="Gene3D" id="3.30.530.20">
    <property type="match status" value="1"/>
</dbReference>
<name>A0AAW1S9M5_9CHLO</name>
<dbReference type="AlphaFoldDB" id="A0AAW1S9M5"/>
<keyword evidence="3" id="KW-1185">Reference proteome</keyword>
<dbReference type="Proteomes" id="UP001438707">
    <property type="component" value="Unassembled WGS sequence"/>
</dbReference>
<reference evidence="2 3" key="1">
    <citation type="journal article" date="2024" name="Nat. Commun.">
        <title>Phylogenomics reveals the evolutionary origins of lichenization in chlorophyte algae.</title>
        <authorList>
            <person name="Puginier C."/>
            <person name="Libourel C."/>
            <person name="Otte J."/>
            <person name="Skaloud P."/>
            <person name="Haon M."/>
            <person name="Grisel S."/>
            <person name="Petersen M."/>
            <person name="Berrin J.G."/>
            <person name="Delaux P.M."/>
            <person name="Dal Grande F."/>
            <person name="Keller J."/>
        </authorList>
    </citation>
    <scope>NUCLEOTIDE SEQUENCE [LARGE SCALE GENOMIC DNA]</scope>
    <source>
        <strain evidence="2 3">SAG 2145</strain>
    </source>
</reference>
<feature type="region of interest" description="Disordered" evidence="1">
    <location>
        <begin position="177"/>
        <end position="203"/>
    </location>
</feature>
<dbReference type="InterPro" id="IPR023393">
    <property type="entry name" value="START-like_dom_sf"/>
</dbReference>
<evidence type="ECO:0000256" key="1">
    <source>
        <dbReference type="SAM" id="MobiDB-lite"/>
    </source>
</evidence>